<name>A0AAE3VXL6_9ACTN</name>
<keyword evidence="1" id="KW-0597">Phosphoprotein</keyword>
<dbReference type="AlphaFoldDB" id="A0AAE3VXL6"/>
<feature type="domain" description="Response regulatory" evidence="2">
    <location>
        <begin position="9"/>
        <end position="124"/>
    </location>
</feature>
<dbReference type="GO" id="GO:0000160">
    <property type="term" value="P:phosphorelay signal transduction system"/>
    <property type="evidence" value="ECO:0007669"/>
    <property type="project" value="InterPro"/>
</dbReference>
<dbReference type="Pfam" id="PF13487">
    <property type="entry name" value="HD_5"/>
    <property type="match status" value="1"/>
</dbReference>
<dbReference type="RefSeq" id="WP_307237259.1">
    <property type="nucleotide sequence ID" value="NZ_JAUSUZ010000001.1"/>
</dbReference>
<dbReference type="SMART" id="SM00448">
    <property type="entry name" value="REC"/>
    <property type="match status" value="1"/>
</dbReference>
<organism evidence="3 4">
    <name type="scientific">Catenuloplanes indicus</name>
    <dbReference type="NCBI Taxonomy" id="137267"/>
    <lineage>
        <taxon>Bacteria</taxon>
        <taxon>Bacillati</taxon>
        <taxon>Actinomycetota</taxon>
        <taxon>Actinomycetes</taxon>
        <taxon>Micromonosporales</taxon>
        <taxon>Micromonosporaceae</taxon>
        <taxon>Catenuloplanes</taxon>
    </lineage>
</organism>
<feature type="modified residue" description="4-aspartylphosphate" evidence="1">
    <location>
        <position position="58"/>
    </location>
</feature>
<dbReference type="Gene3D" id="3.40.50.2300">
    <property type="match status" value="1"/>
</dbReference>
<dbReference type="EMBL" id="JAUSUZ010000001">
    <property type="protein sequence ID" value="MDQ0365084.1"/>
    <property type="molecule type" value="Genomic_DNA"/>
</dbReference>
<evidence type="ECO:0000313" key="4">
    <source>
        <dbReference type="Proteomes" id="UP001240236"/>
    </source>
</evidence>
<comment type="caution">
    <text evidence="3">The sequence shown here is derived from an EMBL/GenBank/DDBJ whole genome shotgun (WGS) entry which is preliminary data.</text>
</comment>
<evidence type="ECO:0000313" key="3">
    <source>
        <dbReference type="EMBL" id="MDQ0365084.1"/>
    </source>
</evidence>
<evidence type="ECO:0000259" key="2">
    <source>
        <dbReference type="PROSITE" id="PS50110"/>
    </source>
</evidence>
<dbReference type="Proteomes" id="UP001240236">
    <property type="component" value="Unassembled WGS sequence"/>
</dbReference>
<reference evidence="3 4" key="1">
    <citation type="submission" date="2023-07" db="EMBL/GenBank/DDBJ databases">
        <title>Sequencing the genomes of 1000 actinobacteria strains.</title>
        <authorList>
            <person name="Klenk H.-P."/>
        </authorList>
    </citation>
    <scope>NUCLEOTIDE SEQUENCE [LARGE SCALE GENOMIC DNA]</scope>
    <source>
        <strain evidence="3 4">DSM 44709</strain>
    </source>
</reference>
<dbReference type="SUPFAM" id="SSF52172">
    <property type="entry name" value="CheY-like"/>
    <property type="match status" value="1"/>
</dbReference>
<dbReference type="Gene3D" id="1.10.3210.10">
    <property type="entry name" value="Hypothetical protein af1432"/>
    <property type="match status" value="1"/>
</dbReference>
<dbReference type="PANTHER" id="PTHR45228:SF8">
    <property type="entry name" value="TWO-COMPONENT RESPONSE REGULATOR-RELATED"/>
    <property type="match status" value="1"/>
</dbReference>
<dbReference type="PROSITE" id="PS50110">
    <property type="entry name" value="RESPONSE_REGULATORY"/>
    <property type="match status" value="1"/>
</dbReference>
<accession>A0AAE3VXL6</accession>
<dbReference type="InterPro" id="IPR001789">
    <property type="entry name" value="Sig_transdc_resp-reg_receiver"/>
</dbReference>
<sequence length="395" mass="41655">MSGSGDTPRILLVDDEQDLLDGLRRQLRREFDVVTAVGAANGLFTLGKGAPFEVIVSDFMMPGINGAQFLSAARKAAPSATRMLLTGHTNLADAAITVNQGGVFRMLLKPVDTETMIAALRDCVAQHRLVVAERELLEQTLRGSVQALTDVLSLVSPAAFGRGTRMRRVASAILDTIDVEDRWAMELAVQMSQLGVVSLPPTVADRLVTGAELSAAEQAMVDRMPEVAEQLISPIPRLGAVAEAIRYSRKGFDGSGAPQDGTSGERIPFGARLLRLVEDHDALLAEGVSATVAVATLRSFAGRYDPVLLEALAAVAAPAGGVRGVKMTELQVGMVLAAPVTSLSGVLLVSGGQEVSAGLLTRLRNFAELEDGVLEPVMVLDTSLDVSVPVRDAID</sequence>
<evidence type="ECO:0000256" key="1">
    <source>
        <dbReference type="PROSITE-ProRule" id="PRU00169"/>
    </source>
</evidence>
<keyword evidence="4" id="KW-1185">Reference proteome</keyword>
<dbReference type="Pfam" id="PF00072">
    <property type="entry name" value="Response_reg"/>
    <property type="match status" value="1"/>
</dbReference>
<gene>
    <name evidence="3" type="ORF">J2S42_001753</name>
</gene>
<dbReference type="PANTHER" id="PTHR45228">
    <property type="entry name" value="CYCLIC DI-GMP PHOSPHODIESTERASE TM_0186-RELATED"/>
    <property type="match status" value="1"/>
</dbReference>
<dbReference type="InterPro" id="IPR052020">
    <property type="entry name" value="Cyclic_di-GMP/3'3'-cGAMP_PDE"/>
</dbReference>
<protein>
    <submittedName>
        <fullName evidence="3">Response regulator RpfG family c-di-GMP phosphodiesterase</fullName>
    </submittedName>
</protein>
<proteinExistence type="predicted"/>
<dbReference type="InterPro" id="IPR011006">
    <property type="entry name" value="CheY-like_superfamily"/>
</dbReference>